<evidence type="ECO:0000256" key="2">
    <source>
        <dbReference type="ARBA" id="ARBA00023315"/>
    </source>
</evidence>
<dbReference type="Proteomes" id="UP001610446">
    <property type="component" value="Unassembled WGS sequence"/>
</dbReference>
<feature type="domain" description="Trichothecene 3-O-acetyltransferase-like N-terminal" evidence="4">
    <location>
        <begin position="26"/>
        <end position="181"/>
    </location>
</feature>
<dbReference type="PANTHER" id="PTHR31642:SF310">
    <property type="entry name" value="FATTY ALCOHOL:CAFFEOYL-COA ACYLTRANSFERASE"/>
    <property type="match status" value="1"/>
</dbReference>
<dbReference type="Gene3D" id="3.30.559.10">
    <property type="entry name" value="Chloramphenicol acetyltransferase-like domain"/>
    <property type="match status" value="2"/>
</dbReference>
<comment type="caution">
    <text evidence="5">The sequence shown here is derived from an EMBL/GenBank/DDBJ whole genome shotgun (WGS) entry which is preliminary data.</text>
</comment>
<feature type="compositionally biased region" description="Polar residues" evidence="3">
    <location>
        <begin position="258"/>
        <end position="275"/>
    </location>
</feature>
<dbReference type="InterPro" id="IPR050317">
    <property type="entry name" value="Plant_Fungal_Acyltransferase"/>
</dbReference>
<evidence type="ECO:0000256" key="3">
    <source>
        <dbReference type="SAM" id="MobiDB-lite"/>
    </source>
</evidence>
<feature type="region of interest" description="Disordered" evidence="3">
    <location>
        <begin position="252"/>
        <end position="282"/>
    </location>
</feature>
<dbReference type="Pfam" id="PF02458">
    <property type="entry name" value="Transferase"/>
    <property type="match status" value="1"/>
</dbReference>
<dbReference type="EMBL" id="JBFXLU010000312">
    <property type="protein sequence ID" value="KAL2830148.1"/>
    <property type="molecule type" value="Genomic_DNA"/>
</dbReference>
<protein>
    <recommendedName>
        <fullName evidence="4">Trichothecene 3-O-acetyltransferase-like N-terminal domain-containing protein</fullName>
    </recommendedName>
</protein>
<gene>
    <name evidence="5" type="ORF">BJY01DRAFT_240462</name>
</gene>
<dbReference type="Pfam" id="PF22664">
    <property type="entry name" value="TRI-like_N"/>
    <property type="match status" value="1"/>
</dbReference>
<proteinExistence type="predicted"/>
<evidence type="ECO:0000313" key="6">
    <source>
        <dbReference type="Proteomes" id="UP001610446"/>
    </source>
</evidence>
<organism evidence="5 6">
    <name type="scientific">Aspergillus pseudoustus</name>
    <dbReference type="NCBI Taxonomy" id="1810923"/>
    <lineage>
        <taxon>Eukaryota</taxon>
        <taxon>Fungi</taxon>
        <taxon>Dikarya</taxon>
        <taxon>Ascomycota</taxon>
        <taxon>Pezizomycotina</taxon>
        <taxon>Eurotiomycetes</taxon>
        <taxon>Eurotiomycetidae</taxon>
        <taxon>Eurotiales</taxon>
        <taxon>Aspergillaceae</taxon>
        <taxon>Aspergillus</taxon>
        <taxon>Aspergillus subgen. Nidulantes</taxon>
    </lineage>
</organism>
<accession>A0ABR4IQU2</accession>
<evidence type="ECO:0000313" key="5">
    <source>
        <dbReference type="EMBL" id="KAL2830148.1"/>
    </source>
</evidence>
<keyword evidence="1" id="KW-0808">Transferase</keyword>
<dbReference type="PANTHER" id="PTHR31642">
    <property type="entry name" value="TRICHOTHECENE 3-O-ACETYLTRANSFERASE"/>
    <property type="match status" value="1"/>
</dbReference>
<dbReference type="InterPro" id="IPR023213">
    <property type="entry name" value="CAT-like_dom_sf"/>
</dbReference>
<reference evidence="5 6" key="1">
    <citation type="submission" date="2024-07" db="EMBL/GenBank/DDBJ databases">
        <title>Section-level genome sequencing and comparative genomics of Aspergillus sections Usti and Cavernicolus.</title>
        <authorList>
            <consortium name="Lawrence Berkeley National Laboratory"/>
            <person name="Nybo J.L."/>
            <person name="Vesth T.C."/>
            <person name="Theobald S."/>
            <person name="Frisvad J.C."/>
            <person name="Larsen T.O."/>
            <person name="Kjaerboelling I."/>
            <person name="Rothschild-Mancinelli K."/>
            <person name="Lyhne E.K."/>
            <person name="Kogle M.E."/>
            <person name="Barry K."/>
            <person name="Clum A."/>
            <person name="Na H."/>
            <person name="Ledsgaard L."/>
            <person name="Lin J."/>
            <person name="Lipzen A."/>
            <person name="Kuo A."/>
            <person name="Riley R."/>
            <person name="Mondo S."/>
            <person name="Labutti K."/>
            <person name="Haridas S."/>
            <person name="Pangalinan J."/>
            <person name="Salamov A.A."/>
            <person name="Simmons B.A."/>
            <person name="Magnuson J.K."/>
            <person name="Chen J."/>
            <person name="Drula E."/>
            <person name="Henrissat B."/>
            <person name="Wiebenga A."/>
            <person name="Lubbers R.J."/>
            <person name="Gomes A.C."/>
            <person name="Makela M.R."/>
            <person name="Stajich J."/>
            <person name="Grigoriev I.V."/>
            <person name="Mortensen U.H."/>
            <person name="De Vries R.P."/>
            <person name="Baker S.E."/>
            <person name="Andersen M.R."/>
        </authorList>
    </citation>
    <scope>NUCLEOTIDE SEQUENCE [LARGE SCALE GENOMIC DNA]</scope>
    <source>
        <strain evidence="5 6">CBS 123904</strain>
    </source>
</reference>
<evidence type="ECO:0000256" key="1">
    <source>
        <dbReference type="ARBA" id="ARBA00022679"/>
    </source>
</evidence>
<dbReference type="InterPro" id="IPR054710">
    <property type="entry name" value="Tri101-like_N"/>
</dbReference>
<keyword evidence="2" id="KW-0012">Acyltransferase</keyword>
<name>A0ABR4IQU2_9EURO</name>
<sequence length="549" mass="59815">MDSLDTAASTSTITLNPLDYIPPRNYVRVLFPFPLDPGVGYSVVYDDLQKSLRKTFVQEPWASGKVFRQPTTAADWRPGQLEIRFQQRYPAVDGPPPHQLRYHELDTDWSYPELREAGFPSDVFSEETLLLAAPRLGDVDADGGADVLLAQANFLPGGLLLALTTCHAATDGAGMVGLLKLWGENFRELHGREREGQIAASPFTAEDHDRTLPDRIWERTRSALREAGQQGADSDDDDPWLRGLVCLDSDYPGDDVPGTTTTRPSNSLQPLSAQASDGSWSSDGRGRMLNRIMFLSAHDLAALKTECASFVPAPPPSLDSSSSESPSSPLTVSDAINALLWRTLLRARIAAAATRSPAASQPPMDPISVFESPIDIRSTFGPGFPAHYLGNCFLLNTARMPLADLIAPATPLGLVAHALRQNAARLAPDAVQAAYGVLRSTPDLSRVRGRFVERVDSSDLLVSNLMAFPVHEIDFGRRYCATVGNSGGGVPQALRVLHGQYAPFVRLAHVLPISRAHGGVEISINLFEDEMVFFDQDEEVLRFLVPVEV</sequence>
<evidence type="ECO:0000259" key="4">
    <source>
        <dbReference type="Pfam" id="PF22664"/>
    </source>
</evidence>
<keyword evidence="6" id="KW-1185">Reference proteome</keyword>